<evidence type="ECO:0000256" key="2">
    <source>
        <dbReference type="ARBA" id="ARBA00000909"/>
    </source>
</evidence>
<dbReference type="SUPFAM" id="SSF64153">
    <property type="entry name" value="YjeF N-terminal domain-like"/>
    <property type="match status" value="1"/>
</dbReference>
<comment type="cofactor">
    <cofactor evidence="18 19">
        <name>K(+)</name>
        <dbReference type="ChEBI" id="CHEBI:29103"/>
    </cofactor>
    <text evidence="18 19">Binds 1 potassium ion per subunit.</text>
</comment>
<evidence type="ECO:0000256" key="8">
    <source>
        <dbReference type="ARBA" id="ARBA00022857"/>
    </source>
</evidence>
<evidence type="ECO:0000256" key="18">
    <source>
        <dbReference type="HAMAP-Rule" id="MF_01966"/>
    </source>
</evidence>
<dbReference type="CDD" id="cd01171">
    <property type="entry name" value="YXKO-related"/>
    <property type="match status" value="1"/>
</dbReference>
<dbReference type="InterPro" id="IPR017953">
    <property type="entry name" value="Carbohydrate_kinase_pred_CS"/>
</dbReference>
<evidence type="ECO:0000256" key="19">
    <source>
        <dbReference type="PIRNR" id="PIRNR017184"/>
    </source>
</evidence>
<evidence type="ECO:0000256" key="17">
    <source>
        <dbReference type="HAMAP-Rule" id="MF_01965"/>
    </source>
</evidence>
<dbReference type="PANTHER" id="PTHR12592:SF0">
    <property type="entry name" value="ATP-DEPENDENT (S)-NAD(P)H-HYDRATE DEHYDRATASE"/>
    <property type="match status" value="1"/>
</dbReference>
<feature type="domain" description="YjeF C-terminal" evidence="20">
    <location>
        <begin position="227"/>
        <end position="493"/>
    </location>
</feature>
<feature type="binding site" evidence="18">
    <location>
        <position position="159"/>
    </location>
    <ligand>
        <name>(6S)-NADPHX</name>
        <dbReference type="ChEBI" id="CHEBI:64076"/>
    </ligand>
</feature>
<dbReference type="InterPro" id="IPR029056">
    <property type="entry name" value="Ribokinase-like"/>
</dbReference>
<dbReference type="Pfam" id="PF01256">
    <property type="entry name" value="Carb_kinase"/>
    <property type="match status" value="1"/>
</dbReference>
<name>A0A7K1YB25_9SPHI</name>
<feature type="binding site" evidence="17">
    <location>
        <position position="438"/>
    </location>
    <ligand>
        <name>(6S)-NADPHX</name>
        <dbReference type="ChEBI" id="CHEBI:64076"/>
    </ligand>
</feature>
<keyword evidence="12 17" id="KW-0456">Lyase</keyword>
<keyword evidence="13" id="KW-0511">Multifunctional enzyme</keyword>
<comment type="cofactor">
    <cofactor evidence="17">
        <name>Mg(2+)</name>
        <dbReference type="ChEBI" id="CHEBI:18420"/>
    </cofactor>
</comment>
<dbReference type="InterPro" id="IPR030677">
    <property type="entry name" value="Nnr"/>
</dbReference>
<feature type="binding site" evidence="17">
    <location>
        <position position="322"/>
    </location>
    <ligand>
        <name>(6S)-NADPHX</name>
        <dbReference type="ChEBI" id="CHEBI:64076"/>
    </ligand>
</feature>
<dbReference type="GO" id="GO:0052855">
    <property type="term" value="F:ADP-dependent NAD(P)H-hydrate dehydratase activity"/>
    <property type="evidence" value="ECO:0007669"/>
    <property type="project" value="UniProtKB-UniRule"/>
</dbReference>
<keyword evidence="5 18" id="KW-0479">Metal-binding</keyword>
<feature type="binding site" evidence="18">
    <location>
        <begin position="59"/>
        <end position="63"/>
    </location>
    <ligand>
        <name>(6S)-NADPHX</name>
        <dbReference type="ChEBI" id="CHEBI:64076"/>
    </ligand>
</feature>
<feature type="binding site" evidence="18">
    <location>
        <position position="141"/>
    </location>
    <ligand>
        <name>(6S)-NADPHX</name>
        <dbReference type="ChEBI" id="CHEBI:64076"/>
    </ligand>
</feature>
<comment type="catalytic activity">
    <reaction evidence="1 18 19">
        <text>(6R)-NADHX = (6S)-NADHX</text>
        <dbReference type="Rhea" id="RHEA:32215"/>
        <dbReference type="ChEBI" id="CHEBI:64074"/>
        <dbReference type="ChEBI" id="CHEBI:64075"/>
        <dbReference type="EC" id="5.1.99.6"/>
    </reaction>
</comment>
<keyword evidence="6 17" id="KW-0547">Nucleotide-binding</keyword>
<dbReference type="GO" id="GO:0005524">
    <property type="term" value="F:ATP binding"/>
    <property type="evidence" value="ECO:0007669"/>
    <property type="project" value="UniProtKB-UniRule"/>
</dbReference>
<dbReference type="InterPro" id="IPR000631">
    <property type="entry name" value="CARKD"/>
</dbReference>
<dbReference type="HAMAP" id="MF_01965">
    <property type="entry name" value="NADHX_dehydratase"/>
    <property type="match status" value="1"/>
</dbReference>
<comment type="catalytic activity">
    <reaction evidence="2 18 19">
        <text>(6R)-NADPHX = (6S)-NADPHX</text>
        <dbReference type="Rhea" id="RHEA:32227"/>
        <dbReference type="ChEBI" id="CHEBI:64076"/>
        <dbReference type="ChEBI" id="CHEBI:64077"/>
        <dbReference type="EC" id="5.1.99.6"/>
    </reaction>
</comment>
<feature type="binding site" evidence="17">
    <location>
        <position position="437"/>
    </location>
    <ligand>
        <name>AMP</name>
        <dbReference type="ChEBI" id="CHEBI:456215"/>
    </ligand>
</feature>
<keyword evidence="9 18" id="KW-0630">Potassium</keyword>
<dbReference type="Gene3D" id="3.40.50.10260">
    <property type="entry name" value="YjeF N-terminal domain"/>
    <property type="match status" value="1"/>
</dbReference>
<dbReference type="GO" id="GO:0052856">
    <property type="term" value="F:NAD(P)HX epimerase activity"/>
    <property type="evidence" value="ECO:0007669"/>
    <property type="project" value="UniProtKB-UniRule"/>
</dbReference>
<dbReference type="EC" id="4.2.1.136" evidence="19"/>
<evidence type="ECO:0000256" key="11">
    <source>
        <dbReference type="ARBA" id="ARBA00023235"/>
    </source>
</evidence>
<feature type="binding site" evidence="17">
    <location>
        <begin position="408"/>
        <end position="412"/>
    </location>
    <ligand>
        <name>AMP</name>
        <dbReference type="ChEBI" id="CHEBI:456215"/>
    </ligand>
</feature>
<comment type="catalytic activity">
    <reaction evidence="16 17 19">
        <text>(6S)-NADPHX + ADP = AMP + phosphate + NADPH + H(+)</text>
        <dbReference type="Rhea" id="RHEA:32235"/>
        <dbReference type="ChEBI" id="CHEBI:15378"/>
        <dbReference type="ChEBI" id="CHEBI:43474"/>
        <dbReference type="ChEBI" id="CHEBI:57783"/>
        <dbReference type="ChEBI" id="CHEBI:64076"/>
        <dbReference type="ChEBI" id="CHEBI:456215"/>
        <dbReference type="ChEBI" id="CHEBI:456216"/>
        <dbReference type="EC" id="4.2.1.136"/>
    </reaction>
</comment>
<comment type="caution">
    <text evidence="22">The sequence shown here is derived from an EMBL/GenBank/DDBJ whole genome shotgun (WGS) entry which is preliminary data.</text>
</comment>
<organism evidence="22 23">
    <name type="scientific">Hufsiella arboris</name>
    <dbReference type="NCBI Taxonomy" id="2695275"/>
    <lineage>
        <taxon>Bacteria</taxon>
        <taxon>Pseudomonadati</taxon>
        <taxon>Bacteroidota</taxon>
        <taxon>Sphingobacteriia</taxon>
        <taxon>Sphingobacteriales</taxon>
        <taxon>Sphingobacteriaceae</taxon>
        <taxon>Hufsiella</taxon>
    </lineage>
</organism>
<reference evidence="22 23" key="1">
    <citation type="submission" date="2019-11" db="EMBL/GenBank/DDBJ databases">
        <title>Pedobacter sp. HMF7647 Genome sequencing and assembly.</title>
        <authorList>
            <person name="Kang H."/>
            <person name="Kim H."/>
            <person name="Joh K."/>
        </authorList>
    </citation>
    <scope>NUCLEOTIDE SEQUENCE [LARGE SCALE GENOMIC DNA]</scope>
    <source>
        <strain evidence="22 23">HMF7647</strain>
    </source>
</reference>
<evidence type="ECO:0000256" key="13">
    <source>
        <dbReference type="ARBA" id="ARBA00023268"/>
    </source>
</evidence>
<dbReference type="GO" id="GO:0110051">
    <property type="term" value="P:metabolite repair"/>
    <property type="evidence" value="ECO:0007669"/>
    <property type="project" value="TreeGrafter"/>
</dbReference>
<dbReference type="EMBL" id="WVHT01000005">
    <property type="protein sequence ID" value="MXV51792.1"/>
    <property type="molecule type" value="Genomic_DNA"/>
</dbReference>
<feature type="binding site" evidence="18">
    <location>
        <position position="60"/>
    </location>
    <ligand>
        <name>K(+)</name>
        <dbReference type="ChEBI" id="CHEBI:29103"/>
    </ligand>
</feature>
<comment type="subunit">
    <text evidence="17">Homotetramer.</text>
</comment>
<evidence type="ECO:0000256" key="5">
    <source>
        <dbReference type="ARBA" id="ARBA00022723"/>
    </source>
</evidence>
<dbReference type="GO" id="GO:0046496">
    <property type="term" value="P:nicotinamide nucleotide metabolic process"/>
    <property type="evidence" value="ECO:0007669"/>
    <property type="project" value="UniProtKB-UniRule"/>
</dbReference>
<feature type="binding site" evidence="17">
    <location>
        <position position="373"/>
    </location>
    <ligand>
        <name>(6S)-NADPHX</name>
        <dbReference type="ChEBI" id="CHEBI:64076"/>
    </ligand>
</feature>
<comment type="catalytic activity">
    <reaction evidence="15 17 19">
        <text>(6S)-NADHX + ADP = AMP + phosphate + NADH + H(+)</text>
        <dbReference type="Rhea" id="RHEA:32223"/>
        <dbReference type="ChEBI" id="CHEBI:15378"/>
        <dbReference type="ChEBI" id="CHEBI:43474"/>
        <dbReference type="ChEBI" id="CHEBI:57945"/>
        <dbReference type="ChEBI" id="CHEBI:64074"/>
        <dbReference type="ChEBI" id="CHEBI:456215"/>
        <dbReference type="ChEBI" id="CHEBI:456216"/>
        <dbReference type="EC" id="4.2.1.136"/>
    </reaction>
</comment>
<evidence type="ECO:0000256" key="6">
    <source>
        <dbReference type="ARBA" id="ARBA00022741"/>
    </source>
</evidence>
<evidence type="ECO:0000256" key="16">
    <source>
        <dbReference type="ARBA" id="ARBA00049209"/>
    </source>
</evidence>
<dbReference type="Proteomes" id="UP000466586">
    <property type="component" value="Unassembled WGS sequence"/>
</dbReference>
<dbReference type="InterPro" id="IPR004443">
    <property type="entry name" value="YjeF_N_dom"/>
</dbReference>
<evidence type="ECO:0000256" key="1">
    <source>
        <dbReference type="ARBA" id="ARBA00000013"/>
    </source>
</evidence>
<feature type="binding site" evidence="17">
    <location>
        <position position="262"/>
    </location>
    <ligand>
        <name>(6S)-NADPHX</name>
        <dbReference type="ChEBI" id="CHEBI:64076"/>
    </ligand>
</feature>
<dbReference type="PROSITE" id="PS51385">
    <property type="entry name" value="YJEF_N"/>
    <property type="match status" value="1"/>
</dbReference>
<evidence type="ECO:0000256" key="12">
    <source>
        <dbReference type="ARBA" id="ARBA00023239"/>
    </source>
</evidence>
<comment type="similarity">
    <text evidence="4 19">In the C-terminal section; belongs to the NnrD/CARKD family.</text>
</comment>
<dbReference type="SUPFAM" id="SSF53613">
    <property type="entry name" value="Ribokinase-like"/>
    <property type="match status" value="1"/>
</dbReference>
<feature type="domain" description="YjeF N-terminal" evidence="21">
    <location>
        <begin position="10"/>
        <end position="217"/>
    </location>
</feature>
<dbReference type="HAMAP" id="MF_01966">
    <property type="entry name" value="NADHX_epimerase"/>
    <property type="match status" value="1"/>
</dbReference>
<keyword evidence="11 18" id="KW-0413">Isomerase</keyword>
<keyword evidence="8 17" id="KW-0521">NADP</keyword>
<evidence type="ECO:0000256" key="10">
    <source>
        <dbReference type="ARBA" id="ARBA00023027"/>
    </source>
</evidence>
<dbReference type="NCBIfam" id="TIGR00197">
    <property type="entry name" value="yjeF_nterm"/>
    <property type="match status" value="1"/>
</dbReference>
<dbReference type="PROSITE" id="PS51383">
    <property type="entry name" value="YJEF_C_3"/>
    <property type="match status" value="1"/>
</dbReference>
<dbReference type="AlphaFoldDB" id="A0A7K1YB25"/>
<feature type="binding site" evidence="18">
    <location>
        <position position="162"/>
    </location>
    <ligand>
        <name>K(+)</name>
        <dbReference type="ChEBI" id="CHEBI:29103"/>
    </ligand>
</feature>
<dbReference type="RefSeq" id="WP_160844968.1">
    <property type="nucleotide sequence ID" value="NZ_WVHT01000005.1"/>
</dbReference>
<dbReference type="PANTHER" id="PTHR12592">
    <property type="entry name" value="ATP-DEPENDENT (S)-NAD(P)H-HYDRATE DEHYDRATASE FAMILY MEMBER"/>
    <property type="match status" value="1"/>
</dbReference>
<keyword evidence="7 17" id="KW-0067">ATP-binding</keyword>
<evidence type="ECO:0000313" key="22">
    <source>
        <dbReference type="EMBL" id="MXV51792.1"/>
    </source>
</evidence>
<dbReference type="PROSITE" id="PS01050">
    <property type="entry name" value="YJEF_C_2"/>
    <property type="match status" value="1"/>
</dbReference>
<comment type="similarity">
    <text evidence="17">Belongs to the NnrD/CARKD family.</text>
</comment>
<dbReference type="InterPro" id="IPR036652">
    <property type="entry name" value="YjeF_N_dom_sf"/>
</dbReference>
<comment type="function">
    <text evidence="18">Catalyzes the epimerization of the S- and R-forms of NAD(P)HX, a damaged form of NAD(P)H that is a result of enzymatic or heat-dependent hydration. This is a prerequisite for the S-specific NAD(P)H-hydrate dehydratase to allow the repair of both epimers of NAD(P)HX.</text>
</comment>
<comment type="function">
    <text evidence="17">Catalyzes the dehydration of the S-form of NAD(P)HX at the expense of ADP, which is converted to AMP. Together with NAD(P)HX epimerase, which catalyzes the epimerization of the S- and R-forms, the enzyme allows the repair of both epimers of NAD(P)HX, a damaged form of NAD(P)H that is a result of enzymatic or heat-dependent hydration.</text>
</comment>
<dbReference type="PIRSF" id="PIRSF017184">
    <property type="entry name" value="Nnr"/>
    <property type="match status" value="1"/>
</dbReference>
<accession>A0A7K1YB25</accession>
<dbReference type="Pfam" id="PF03853">
    <property type="entry name" value="YjeF_N"/>
    <property type="match status" value="1"/>
</dbReference>
<feature type="binding site" evidence="18">
    <location>
        <position position="126"/>
    </location>
    <ligand>
        <name>K(+)</name>
        <dbReference type="ChEBI" id="CHEBI:29103"/>
    </ligand>
</feature>
<dbReference type="GO" id="GO:0046872">
    <property type="term" value="F:metal ion binding"/>
    <property type="evidence" value="ECO:0007669"/>
    <property type="project" value="UniProtKB-UniRule"/>
</dbReference>
<evidence type="ECO:0000256" key="4">
    <source>
        <dbReference type="ARBA" id="ARBA00009524"/>
    </source>
</evidence>
<evidence type="ECO:0000259" key="21">
    <source>
        <dbReference type="PROSITE" id="PS51385"/>
    </source>
</evidence>
<evidence type="ECO:0000313" key="23">
    <source>
        <dbReference type="Proteomes" id="UP000466586"/>
    </source>
</evidence>
<keyword evidence="23" id="KW-1185">Reference proteome</keyword>
<dbReference type="Gene3D" id="3.40.1190.20">
    <property type="match status" value="1"/>
</dbReference>
<comment type="similarity">
    <text evidence="18">Belongs to the NnrE/AIBP family.</text>
</comment>
<comment type="similarity">
    <text evidence="3 19">In the N-terminal section; belongs to the NnrE/AIBP family.</text>
</comment>
<evidence type="ECO:0000256" key="15">
    <source>
        <dbReference type="ARBA" id="ARBA00048238"/>
    </source>
</evidence>
<evidence type="ECO:0000256" key="3">
    <source>
        <dbReference type="ARBA" id="ARBA00006001"/>
    </source>
</evidence>
<keyword evidence="10 17" id="KW-0520">NAD</keyword>
<gene>
    <name evidence="17" type="primary">nnrD</name>
    <name evidence="18" type="synonym">nnrE</name>
    <name evidence="22" type="ORF">GS399_12475</name>
</gene>
<evidence type="ECO:0000256" key="14">
    <source>
        <dbReference type="ARBA" id="ARBA00025153"/>
    </source>
</evidence>
<feature type="binding site" evidence="18">
    <location>
        <begin position="130"/>
        <end position="136"/>
    </location>
    <ligand>
        <name>(6S)-NADPHX</name>
        <dbReference type="ChEBI" id="CHEBI:64076"/>
    </ligand>
</feature>
<dbReference type="EC" id="5.1.99.6" evidence="19"/>
<proteinExistence type="inferred from homology"/>
<evidence type="ECO:0000259" key="20">
    <source>
        <dbReference type="PROSITE" id="PS51383"/>
    </source>
</evidence>
<protein>
    <recommendedName>
        <fullName evidence="19">Bifunctional NAD(P)H-hydrate repair enzyme</fullName>
    </recommendedName>
    <alternativeName>
        <fullName evidence="19">Nicotinamide nucleotide repair protein</fullName>
    </alternativeName>
    <domain>
        <recommendedName>
            <fullName evidence="19">ADP-dependent (S)-NAD(P)H-hydrate dehydratase</fullName>
            <ecNumber evidence="19">4.2.1.136</ecNumber>
        </recommendedName>
        <alternativeName>
            <fullName evidence="19">ADP-dependent NAD(P)HX dehydratase</fullName>
        </alternativeName>
    </domain>
    <domain>
        <recommendedName>
            <fullName evidence="19">NAD(P)H-hydrate epimerase</fullName>
            <ecNumber evidence="19">5.1.99.6</ecNumber>
        </recommendedName>
    </domain>
</protein>
<comment type="function">
    <text evidence="14 19">Bifunctional enzyme that catalyzes the epimerization of the S- and R-forms of NAD(P)HX and the dehydration of the S-form of NAD(P)HX at the expense of ADP, which is converted to AMP. This allows the repair of both epimers of NAD(P)HX, a damaged form of NAD(P)H that is a result of enzymatic or heat-dependent hydration.</text>
</comment>
<evidence type="ECO:0000256" key="9">
    <source>
        <dbReference type="ARBA" id="ARBA00022958"/>
    </source>
</evidence>
<evidence type="ECO:0000256" key="7">
    <source>
        <dbReference type="ARBA" id="ARBA00022840"/>
    </source>
</evidence>
<dbReference type="NCBIfam" id="TIGR00196">
    <property type="entry name" value="yjeF_cterm"/>
    <property type="match status" value="1"/>
</dbReference>
<sequence length="499" mass="54691">MLNLLTSTQIRQADSHTISKDQISSIDLMETAAVAFTDIFTNQYPQKSTSISIYCGTGNNGGDGLAIARQLKQRGYSAISVKIARFTDKASPEFDANLKRLAEVDVAPVEIKNDNFEGENAVVVIDALLGTGLSRPVEGYYRALIEFLNKIPAKIVSVDIPSGFCCEDHIDPKAAVIHSDLTITFQLPKINFFFPESGAAINRFEIADIGLDEEFLAGQDSHFKLIRREDVQKILRPRKQFSHKGTFGHGLIVAGSDQTMGAALLCAEACMQTGAGLTTACIPPQGLAGLNARIPEIMAIIRERSFTFTDLEKYNAIAAGPGLGYSEETVKLIKDMVLKSQVPLVIDADALNMLSQRLEWLKKLPDYSILTPHMKEFDRLFGQHNTWWGRVETAKKKAAENQLIIVLKNRYTFIVMPDGKVCINPTGSPSMSTGGMGDVLTGMIVSFLAQGYEPKDAAILGTYIHGYCGENYPGYICPPSALVKNIPIKISEIMGENWL</sequence>